<dbReference type="PANTHER" id="PTHR24177">
    <property type="entry name" value="CASKIN"/>
    <property type="match status" value="1"/>
</dbReference>
<feature type="domain" description="PGG" evidence="3">
    <location>
        <begin position="479"/>
        <end position="591"/>
    </location>
</feature>
<dbReference type="SUPFAM" id="SSF48403">
    <property type="entry name" value="Ankyrin repeat"/>
    <property type="match status" value="1"/>
</dbReference>
<evidence type="ECO:0000256" key="2">
    <source>
        <dbReference type="SAM" id="Phobius"/>
    </source>
</evidence>
<dbReference type="EMBL" id="JABCRI010000001">
    <property type="protein sequence ID" value="KAF8412536.1"/>
    <property type="molecule type" value="Genomic_DNA"/>
</dbReference>
<dbReference type="AlphaFoldDB" id="A0A835A149"/>
<comment type="caution">
    <text evidence="4">The sequence shown here is derived from an EMBL/GenBank/DDBJ whole genome shotgun (WGS) entry which is preliminary data.</text>
</comment>
<evidence type="ECO:0000313" key="4">
    <source>
        <dbReference type="EMBL" id="KAF8412536.1"/>
    </source>
</evidence>
<evidence type="ECO:0000259" key="3">
    <source>
        <dbReference type="Pfam" id="PF13962"/>
    </source>
</evidence>
<dbReference type="Pfam" id="PF13606">
    <property type="entry name" value="Ank_3"/>
    <property type="match status" value="1"/>
</dbReference>
<dbReference type="OMA" id="ICILESY"/>
<keyword evidence="2" id="KW-1133">Transmembrane helix</keyword>
<keyword evidence="1" id="KW-0040">ANK repeat</keyword>
<evidence type="ECO:0000256" key="1">
    <source>
        <dbReference type="PROSITE-ProRule" id="PRU00023"/>
    </source>
</evidence>
<dbReference type="InterPro" id="IPR002110">
    <property type="entry name" value="Ankyrin_rpt"/>
</dbReference>
<keyword evidence="2" id="KW-0812">Transmembrane</keyword>
<dbReference type="PROSITE" id="PS50088">
    <property type="entry name" value="ANK_REPEAT"/>
    <property type="match status" value="1"/>
</dbReference>
<feature type="transmembrane region" description="Helical" evidence="2">
    <location>
        <begin position="568"/>
        <end position="591"/>
    </location>
</feature>
<dbReference type="Gene3D" id="1.25.40.20">
    <property type="entry name" value="Ankyrin repeat-containing domain"/>
    <property type="match status" value="2"/>
</dbReference>
<feature type="transmembrane region" description="Helical" evidence="2">
    <location>
        <begin position="529"/>
        <end position="548"/>
    </location>
</feature>
<dbReference type="SMART" id="SM00248">
    <property type="entry name" value="ANK"/>
    <property type="match status" value="5"/>
</dbReference>
<feature type="repeat" description="ANK" evidence="1">
    <location>
        <begin position="113"/>
        <end position="145"/>
    </location>
</feature>
<dbReference type="PANTHER" id="PTHR24177:SF343">
    <property type="entry name" value="PROTEIN ACCELERATED CELL DEATH 6-LIKE"/>
    <property type="match status" value="1"/>
</dbReference>
<accession>A0A835A149</accession>
<keyword evidence="5" id="KW-1185">Reference proteome</keyword>
<dbReference type="InterPro" id="IPR036770">
    <property type="entry name" value="Ankyrin_rpt-contain_sf"/>
</dbReference>
<dbReference type="GO" id="GO:0016020">
    <property type="term" value="C:membrane"/>
    <property type="evidence" value="ECO:0007669"/>
    <property type="project" value="TreeGrafter"/>
</dbReference>
<reference evidence="4 5" key="1">
    <citation type="submission" date="2020-04" db="EMBL/GenBank/DDBJ databases">
        <title>Plant Genome Project.</title>
        <authorList>
            <person name="Zhang R.-G."/>
        </authorList>
    </citation>
    <scope>NUCLEOTIDE SEQUENCE [LARGE SCALE GENOMIC DNA]</scope>
    <source>
        <strain evidence="4">YNK0</strain>
        <tissue evidence="4">Leaf</tissue>
    </source>
</reference>
<feature type="transmembrane region" description="Helical" evidence="2">
    <location>
        <begin position="488"/>
        <end position="509"/>
    </location>
</feature>
<dbReference type="OrthoDB" id="1923662at2759"/>
<dbReference type="Proteomes" id="UP000655225">
    <property type="component" value="Unassembled WGS sequence"/>
</dbReference>
<feature type="transmembrane region" description="Helical" evidence="2">
    <location>
        <begin position="603"/>
        <end position="622"/>
    </location>
</feature>
<name>A0A835A149_TETSI</name>
<dbReference type="Pfam" id="PF12796">
    <property type="entry name" value="Ank_2"/>
    <property type="match status" value="2"/>
</dbReference>
<organism evidence="4 5">
    <name type="scientific">Tetracentron sinense</name>
    <name type="common">Spur-leaf</name>
    <dbReference type="NCBI Taxonomy" id="13715"/>
    <lineage>
        <taxon>Eukaryota</taxon>
        <taxon>Viridiplantae</taxon>
        <taxon>Streptophyta</taxon>
        <taxon>Embryophyta</taxon>
        <taxon>Tracheophyta</taxon>
        <taxon>Spermatophyta</taxon>
        <taxon>Magnoliopsida</taxon>
        <taxon>Trochodendrales</taxon>
        <taxon>Trochodendraceae</taxon>
        <taxon>Tetracentron</taxon>
    </lineage>
</organism>
<dbReference type="InterPro" id="IPR026961">
    <property type="entry name" value="PGG_dom"/>
</dbReference>
<protein>
    <recommendedName>
        <fullName evidence="3">PGG domain-containing protein</fullName>
    </recommendedName>
</protein>
<evidence type="ECO:0000313" key="5">
    <source>
        <dbReference type="Proteomes" id="UP000655225"/>
    </source>
</evidence>
<sequence>MAGSTIQSTVVTCRGVYKAAVQGNWDTLRKFYTREPTSPINVYGDTVLHVLALYRHAKIVHELLELPLPIHGLATNNCRGNIALHEAARVGSVEIAKAMVRKEEGLVTTRNPLGETPLYWAAAYGQKEVLHFLAKKNGSENGLRRNDGCTVLHAAMMGEFYGLAQEIMGLYPDLAYSRNEIGATALHLLAQSPSSFRSGTIYTHKSLGSSGFIPLHMLTIIIYLCIPSNAYEQLLEGCTEDLENPCDARNEVYQGLLRSQGNLISGMIRGLLRRSQWLREIDDAKQKNNIAVKLAIFLIKAETTWVYGINAGGDPSHTWISGPIWNNISISHGKNKIEDPLLKATKLGITEVVVNILEEFPEAIELLDENGKNILHLAVENRHTGVFEFLKSKKFPISRMVSDVDKEGNTALHLAAKLGTDYQPRNVPGAPQQMLWETFWFKRVKQVSLPHLFPLQNSNGQTAEELFIGTHRNLLNLAEKWIRDTMNLLILISVLVATINFTALLTVPGGFESKDGLPVLVNDISFTAFMGYVSAGLLNSLITLAVAISAQLSHLQQDDFYISLPFKLIVAIAAFFYSIIDTIMVFAQALILQINKETTPTEYAYVAFGISLACCVISLVYIDIVYPVFHHMIVVLFY</sequence>
<gene>
    <name evidence="4" type="ORF">HHK36_000504</name>
</gene>
<keyword evidence="2" id="KW-0472">Membrane</keyword>
<proteinExistence type="predicted"/>
<dbReference type="Pfam" id="PF13962">
    <property type="entry name" value="PGG"/>
    <property type="match status" value="1"/>
</dbReference>